<dbReference type="AlphaFoldDB" id="A0A9W9ZNF5"/>
<dbReference type="PROSITE" id="PS50297">
    <property type="entry name" value="ANK_REP_REGION"/>
    <property type="match status" value="2"/>
</dbReference>
<feature type="repeat" description="ANK" evidence="3">
    <location>
        <begin position="120"/>
        <end position="152"/>
    </location>
</feature>
<dbReference type="PANTHER" id="PTHR24171">
    <property type="entry name" value="ANKYRIN REPEAT DOMAIN-CONTAINING PROTEIN 39-RELATED"/>
    <property type="match status" value="1"/>
</dbReference>
<dbReference type="PROSITE" id="PS50088">
    <property type="entry name" value="ANK_REPEAT"/>
    <property type="match status" value="2"/>
</dbReference>
<keyword evidence="1" id="KW-0677">Repeat</keyword>
<name>A0A9W9ZNF5_9CNID</name>
<dbReference type="Gene3D" id="1.25.40.20">
    <property type="entry name" value="Ankyrin repeat-containing domain"/>
    <property type="match status" value="2"/>
</dbReference>
<evidence type="ECO:0000256" key="1">
    <source>
        <dbReference type="ARBA" id="ARBA00022737"/>
    </source>
</evidence>
<reference evidence="4" key="1">
    <citation type="submission" date="2023-01" db="EMBL/GenBank/DDBJ databases">
        <title>Genome assembly of the deep-sea coral Lophelia pertusa.</title>
        <authorList>
            <person name="Herrera S."/>
            <person name="Cordes E."/>
        </authorList>
    </citation>
    <scope>NUCLEOTIDE SEQUENCE</scope>
    <source>
        <strain evidence="4">USNM1676648</strain>
        <tissue evidence="4">Polyp</tissue>
    </source>
</reference>
<feature type="repeat" description="ANK" evidence="3">
    <location>
        <begin position="153"/>
        <end position="185"/>
    </location>
</feature>
<dbReference type="SUPFAM" id="SSF48403">
    <property type="entry name" value="Ankyrin repeat"/>
    <property type="match status" value="1"/>
</dbReference>
<evidence type="ECO:0000313" key="5">
    <source>
        <dbReference type="Proteomes" id="UP001163046"/>
    </source>
</evidence>
<protein>
    <submittedName>
        <fullName evidence="4">Ankyrin repeat domain-containing protein 54</fullName>
    </submittedName>
</protein>
<keyword evidence="5" id="KW-1185">Reference proteome</keyword>
<dbReference type="EMBL" id="MU825890">
    <property type="protein sequence ID" value="KAJ7384169.1"/>
    <property type="molecule type" value="Genomic_DNA"/>
</dbReference>
<gene>
    <name evidence="4" type="primary">ANKRD54_2</name>
    <name evidence="4" type="ORF">OS493_023498</name>
</gene>
<dbReference type="PRINTS" id="PR01415">
    <property type="entry name" value="ANKYRIN"/>
</dbReference>
<dbReference type="OrthoDB" id="496981at2759"/>
<organism evidence="4 5">
    <name type="scientific">Desmophyllum pertusum</name>
    <dbReference type="NCBI Taxonomy" id="174260"/>
    <lineage>
        <taxon>Eukaryota</taxon>
        <taxon>Metazoa</taxon>
        <taxon>Cnidaria</taxon>
        <taxon>Anthozoa</taxon>
        <taxon>Hexacorallia</taxon>
        <taxon>Scleractinia</taxon>
        <taxon>Caryophylliina</taxon>
        <taxon>Caryophylliidae</taxon>
        <taxon>Desmophyllum</taxon>
    </lineage>
</organism>
<dbReference type="InterPro" id="IPR036770">
    <property type="entry name" value="Ankyrin_rpt-contain_sf"/>
</dbReference>
<dbReference type="InterPro" id="IPR002110">
    <property type="entry name" value="Ankyrin_rpt"/>
</dbReference>
<accession>A0A9W9ZNF5</accession>
<dbReference type="SMART" id="SM00248">
    <property type="entry name" value="ANK"/>
    <property type="match status" value="2"/>
</dbReference>
<evidence type="ECO:0000256" key="2">
    <source>
        <dbReference type="ARBA" id="ARBA00023043"/>
    </source>
</evidence>
<evidence type="ECO:0000313" key="4">
    <source>
        <dbReference type="EMBL" id="KAJ7384169.1"/>
    </source>
</evidence>
<comment type="caution">
    <text evidence="4">The sequence shown here is derived from an EMBL/GenBank/DDBJ whole genome shotgun (WGS) entry which is preliminary data.</text>
</comment>
<keyword evidence="2 3" id="KW-0040">ANK repeat</keyword>
<evidence type="ECO:0000256" key="3">
    <source>
        <dbReference type="PROSITE-ProRule" id="PRU00023"/>
    </source>
</evidence>
<dbReference type="Proteomes" id="UP001163046">
    <property type="component" value="Unassembled WGS sequence"/>
</dbReference>
<proteinExistence type="predicted"/>
<sequence>MAEGDQDGKNPTSFTINWSSSNLSSDLSSDLLMNTAIPSTVGHSYSQQSHQTSLEHGRQFSMKVLPSRFRLRARASTKCSPLGHDYLAEKKLRDAVHHSNTDNLFELINQGVNVCSADSKRRTALHFAAAQGNDHTLRILLENGANPNAKDLNGNTPLHLAACTNQLKIVTLLLQAGSDVNAADFSGKTPLDLAYSRLRVLHGDVNIREKPSIYCEEVKQVIDMIKAYMSRLGIQRQRKRWINFVACLVILPLRKRLMKFIPYWPALLQ</sequence>
<dbReference type="Pfam" id="PF12796">
    <property type="entry name" value="Ank_2"/>
    <property type="match status" value="1"/>
</dbReference>